<evidence type="ECO:0000313" key="3">
    <source>
        <dbReference type="Proteomes" id="UP001054945"/>
    </source>
</evidence>
<reference evidence="2 3" key="1">
    <citation type="submission" date="2021-06" db="EMBL/GenBank/DDBJ databases">
        <title>Caerostris extrusa draft genome.</title>
        <authorList>
            <person name="Kono N."/>
            <person name="Arakawa K."/>
        </authorList>
    </citation>
    <scope>NUCLEOTIDE SEQUENCE [LARGE SCALE GENOMIC DNA]</scope>
</reference>
<proteinExistence type="predicted"/>
<protein>
    <submittedName>
        <fullName evidence="2">Uncharacterized protein</fullName>
    </submittedName>
</protein>
<evidence type="ECO:0000256" key="1">
    <source>
        <dbReference type="SAM" id="MobiDB-lite"/>
    </source>
</evidence>
<dbReference type="AlphaFoldDB" id="A0AAV4VG05"/>
<name>A0AAV4VG05_CAEEX</name>
<evidence type="ECO:0000313" key="2">
    <source>
        <dbReference type="EMBL" id="GIY69220.1"/>
    </source>
</evidence>
<sequence>MSYCRRKHYHQPAEYNASLSPLTARLPRSFFKVTRPSPGALSAQHFPAHNKSPPVRSNSPFRSQSFIMAQITQRV</sequence>
<feature type="region of interest" description="Disordered" evidence="1">
    <location>
        <begin position="41"/>
        <end position="61"/>
    </location>
</feature>
<comment type="caution">
    <text evidence="2">The sequence shown here is derived from an EMBL/GenBank/DDBJ whole genome shotgun (WGS) entry which is preliminary data.</text>
</comment>
<dbReference type="EMBL" id="BPLR01014505">
    <property type="protein sequence ID" value="GIY69220.1"/>
    <property type="molecule type" value="Genomic_DNA"/>
</dbReference>
<gene>
    <name evidence="2" type="ORF">CEXT_237451</name>
</gene>
<organism evidence="2 3">
    <name type="scientific">Caerostris extrusa</name>
    <name type="common">Bark spider</name>
    <name type="synonym">Caerostris bankana</name>
    <dbReference type="NCBI Taxonomy" id="172846"/>
    <lineage>
        <taxon>Eukaryota</taxon>
        <taxon>Metazoa</taxon>
        <taxon>Ecdysozoa</taxon>
        <taxon>Arthropoda</taxon>
        <taxon>Chelicerata</taxon>
        <taxon>Arachnida</taxon>
        <taxon>Araneae</taxon>
        <taxon>Araneomorphae</taxon>
        <taxon>Entelegynae</taxon>
        <taxon>Araneoidea</taxon>
        <taxon>Araneidae</taxon>
        <taxon>Caerostris</taxon>
    </lineage>
</organism>
<keyword evidence="3" id="KW-1185">Reference proteome</keyword>
<dbReference type="Proteomes" id="UP001054945">
    <property type="component" value="Unassembled WGS sequence"/>
</dbReference>
<accession>A0AAV4VG05</accession>